<feature type="transmembrane region" description="Helical" evidence="1">
    <location>
        <begin position="23"/>
        <end position="43"/>
    </location>
</feature>
<keyword evidence="3" id="KW-1185">Reference proteome</keyword>
<keyword evidence="1" id="KW-1133">Transmembrane helix</keyword>
<evidence type="ECO:0000313" key="2">
    <source>
        <dbReference type="EMBL" id="GAA3753581.1"/>
    </source>
</evidence>
<dbReference type="Proteomes" id="UP001500540">
    <property type="component" value="Unassembled WGS sequence"/>
</dbReference>
<proteinExistence type="predicted"/>
<dbReference type="RefSeq" id="WP_344779824.1">
    <property type="nucleotide sequence ID" value="NZ_BAABAF010000001.1"/>
</dbReference>
<dbReference type="EMBL" id="BAABAF010000001">
    <property type="protein sequence ID" value="GAA3753581.1"/>
    <property type="molecule type" value="Genomic_DNA"/>
</dbReference>
<keyword evidence="1" id="KW-0812">Transmembrane</keyword>
<feature type="transmembrane region" description="Helical" evidence="1">
    <location>
        <begin position="119"/>
        <end position="138"/>
    </location>
</feature>
<sequence>MATATLPSADAETFWGRVKADPAFGAFWILRVGFIILPLLMGLDKFFNVMVDWTSYLAPWIANLSPLGAQNTMYVVGVIEIIAAIGIAVKPRWASWVVAAWLVGIIINLVTGGTGTLDIALRDLGLVVAALALAALAAKYNRGRA</sequence>
<protein>
    <submittedName>
        <fullName evidence="2">DoxX family membrane protein</fullName>
    </submittedName>
</protein>
<accession>A0ABP7G163</accession>
<name>A0ABP7G163_9MICO</name>
<evidence type="ECO:0000256" key="1">
    <source>
        <dbReference type="SAM" id="Phobius"/>
    </source>
</evidence>
<feature type="transmembrane region" description="Helical" evidence="1">
    <location>
        <begin position="72"/>
        <end position="89"/>
    </location>
</feature>
<keyword evidence="1" id="KW-0472">Membrane</keyword>
<feature type="transmembrane region" description="Helical" evidence="1">
    <location>
        <begin position="96"/>
        <end position="113"/>
    </location>
</feature>
<comment type="caution">
    <text evidence="2">The sequence shown here is derived from an EMBL/GenBank/DDBJ whole genome shotgun (WGS) entry which is preliminary data.</text>
</comment>
<evidence type="ECO:0000313" key="3">
    <source>
        <dbReference type="Proteomes" id="UP001500540"/>
    </source>
</evidence>
<gene>
    <name evidence="2" type="ORF">GCM10022240_03180</name>
</gene>
<organism evidence="2 3">
    <name type="scientific">Microbacterium kribbense</name>
    <dbReference type="NCBI Taxonomy" id="433645"/>
    <lineage>
        <taxon>Bacteria</taxon>
        <taxon>Bacillati</taxon>
        <taxon>Actinomycetota</taxon>
        <taxon>Actinomycetes</taxon>
        <taxon>Micrococcales</taxon>
        <taxon>Microbacteriaceae</taxon>
        <taxon>Microbacterium</taxon>
    </lineage>
</organism>
<reference evidence="3" key="1">
    <citation type="journal article" date="2019" name="Int. J. Syst. Evol. Microbiol.">
        <title>The Global Catalogue of Microorganisms (GCM) 10K type strain sequencing project: providing services to taxonomists for standard genome sequencing and annotation.</title>
        <authorList>
            <consortium name="The Broad Institute Genomics Platform"/>
            <consortium name="The Broad Institute Genome Sequencing Center for Infectious Disease"/>
            <person name="Wu L."/>
            <person name="Ma J."/>
        </authorList>
    </citation>
    <scope>NUCLEOTIDE SEQUENCE [LARGE SCALE GENOMIC DNA]</scope>
    <source>
        <strain evidence="3">JCM 16950</strain>
    </source>
</reference>